<organism evidence="2 3">
    <name type="scientific">Roseibium alexandrii</name>
    <dbReference type="NCBI Taxonomy" id="388408"/>
    <lineage>
        <taxon>Bacteria</taxon>
        <taxon>Pseudomonadati</taxon>
        <taxon>Pseudomonadota</taxon>
        <taxon>Alphaproteobacteria</taxon>
        <taxon>Hyphomicrobiales</taxon>
        <taxon>Stappiaceae</taxon>
        <taxon>Roseibium</taxon>
    </lineage>
</organism>
<dbReference type="Proteomes" id="UP000053235">
    <property type="component" value="Unassembled WGS sequence"/>
</dbReference>
<evidence type="ECO:0000313" key="2">
    <source>
        <dbReference type="EMBL" id="CTQ69025.1"/>
    </source>
</evidence>
<reference evidence="3" key="1">
    <citation type="submission" date="2015-07" db="EMBL/GenBank/DDBJ databases">
        <authorList>
            <person name="Rodrigo-Torres Lidia"/>
            <person name="Arahal R.David."/>
        </authorList>
    </citation>
    <scope>NUCLEOTIDE SEQUENCE [LARGE SCALE GENOMIC DNA]</scope>
    <source>
        <strain evidence="3">CECT 5112</strain>
    </source>
</reference>
<protein>
    <submittedName>
        <fullName evidence="2">Uncharacterized protein</fullName>
    </submittedName>
</protein>
<feature type="compositionally biased region" description="Basic residues" evidence="1">
    <location>
        <begin position="48"/>
        <end position="62"/>
    </location>
</feature>
<keyword evidence="3" id="KW-1185">Reference proteome</keyword>
<gene>
    <name evidence="2" type="ORF">LAX5112_01977</name>
</gene>
<evidence type="ECO:0000313" key="3">
    <source>
        <dbReference type="Proteomes" id="UP000053235"/>
    </source>
</evidence>
<dbReference type="OrthoDB" id="7874330at2"/>
<feature type="region of interest" description="Disordered" evidence="1">
    <location>
        <begin position="37"/>
        <end position="74"/>
    </location>
</feature>
<accession>A0A0M7A1Z7</accession>
<proteinExistence type="predicted"/>
<dbReference type="STRING" id="388408.LAX5112_01977"/>
<name>A0A0M7A1Z7_9HYPH</name>
<dbReference type="EMBL" id="CXWD01000006">
    <property type="protein sequence ID" value="CTQ69025.1"/>
    <property type="molecule type" value="Genomic_DNA"/>
</dbReference>
<dbReference type="AlphaFoldDB" id="A0A0M7A1Z7"/>
<sequence length="74" mass="8038">MNIKALTLAAAAFSIGFIGEVDLSGIQQGGPVTFQVSEADAQTASRNAARRTSRRTSRRVNRRHDAYENATEND</sequence>
<evidence type="ECO:0000256" key="1">
    <source>
        <dbReference type="SAM" id="MobiDB-lite"/>
    </source>
</evidence>
<dbReference type="RefSeq" id="WP_008195969.1">
    <property type="nucleotide sequence ID" value="NZ_CXWD01000006.1"/>
</dbReference>